<keyword evidence="5" id="KW-0378">Hydrolase</keyword>
<evidence type="ECO:0000256" key="8">
    <source>
        <dbReference type="ARBA" id="ARBA00023125"/>
    </source>
</evidence>
<evidence type="ECO:0000256" key="2">
    <source>
        <dbReference type="ARBA" id="ARBA00022490"/>
    </source>
</evidence>
<feature type="domain" description="Helicase ATP-binding" evidence="14">
    <location>
        <begin position="655"/>
        <end position="816"/>
    </location>
</feature>
<dbReference type="SUPFAM" id="SSF52540">
    <property type="entry name" value="P-loop containing nucleoside triphosphate hydrolases"/>
    <property type="match status" value="3"/>
</dbReference>
<dbReference type="InterPro" id="IPR027417">
    <property type="entry name" value="P-loop_NTPase"/>
</dbReference>
<feature type="region of interest" description="Disordered" evidence="13">
    <location>
        <begin position="449"/>
        <end position="468"/>
    </location>
</feature>
<dbReference type="InterPro" id="IPR001650">
    <property type="entry name" value="Helicase_C-like"/>
</dbReference>
<keyword evidence="9" id="KW-0234">DNA repair</keyword>
<organism evidence="16">
    <name type="scientific">uncultured Thermomicrobiales bacterium</name>
    <dbReference type="NCBI Taxonomy" id="1645740"/>
    <lineage>
        <taxon>Bacteria</taxon>
        <taxon>Pseudomonadati</taxon>
        <taxon>Thermomicrobiota</taxon>
        <taxon>Thermomicrobia</taxon>
        <taxon>Thermomicrobiales</taxon>
        <taxon>environmental samples</taxon>
    </lineage>
</organism>
<dbReference type="NCBIfam" id="TIGR00580">
    <property type="entry name" value="mfd"/>
    <property type="match status" value="1"/>
</dbReference>
<reference evidence="16" key="1">
    <citation type="submission" date="2020-02" db="EMBL/GenBank/DDBJ databases">
        <authorList>
            <person name="Meier V. D."/>
        </authorList>
    </citation>
    <scope>NUCLEOTIDE SEQUENCE</scope>
    <source>
        <strain evidence="16">AVDCRST_MAG43</strain>
    </source>
</reference>
<keyword evidence="4" id="KW-0227">DNA damage</keyword>
<evidence type="ECO:0000256" key="4">
    <source>
        <dbReference type="ARBA" id="ARBA00022763"/>
    </source>
</evidence>
<dbReference type="InterPro" id="IPR003711">
    <property type="entry name" value="CarD-like/TRCF_RID"/>
</dbReference>
<protein>
    <recommendedName>
        <fullName evidence="12">Transcription-repair-coupling factor</fullName>
    </recommendedName>
</protein>
<dbReference type="InterPro" id="IPR037235">
    <property type="entry name" value="TRCF-like_C_D7"/>
</dbReference>
<dbReference type="GO" id="GO:0006281">
    <property type="term" value="P:DNA repair"/>
    <property type="evidence" value="ECO:0007669"/>
    <property type="project" value="UniProtKB-KW"/>
</dbReference>
<dbReference type="SMART" id="SM00982">
    <property type="entry name" value="TRCF"/>
    <property type="match status" value="1"/>
</dbReference>
<dbReference type="SUPFAM" id="SSF143517">
    <property type="entry name" value="TRCF domain-like"/>
    <property type="match status" value="1"/>
</dbReference>
<dbReference type="SMART" id="SM01058">
    <property type="entry name" value="CarD_TRCF"/>
    <property type="match status" value="1"/>
</dbReference>
<dbReference type="Pfam" id="PF03461">
    <property type="entry name" value="TRCF"/>
    <property type="match status" value="1"/>
</dbReference>
<dbReference type="SMART" id="SM00487">
    <property type="entry name" value="DEXDc"/>
    <property type="match status" value="1"/>
</dbReference>
<dbReference type="FunFam" id="3.40.50.300:FF:000546">
    <property type="entry name" value="Transcription-repair-coupling factor"/>
    <property type="match status" value="1"/>
</dbReference>
<dbReference type="InterPro" id="IPR011545">
    <property type="entry name" value="DEAD/DEAH_box_helicase_dom"/>
</dbReference>
<feature type="domain" description="Helicase C-terminal" evidence="15">
    <location>
        <begin position="825"/>
        <end position="991"/>
    </location>
</feature>
<keyword evidence="7" id="KW-0067">ATP-binding</keyword>
<gene>
    <name evidence="16" type="ORF">AVDCRST_MAG43-23</name>
</gene>
<dbReference type="InterPro" id="IPR004576">
    <property type="entry name" value="Mfd"/>
</dbReference>
<dbReference type="Pfam" id="PF17757">
    <property type="entry name" value="UvrB_inter"/>
    <property type="match status" value="1"/>
</dbReference>
<dbReference type="InterPro" id="IPR047112">
    <property type="entry name" value="RecG/Mfd"/>
</dbReference>
<evidence type="ECO:0000256" key="12">
    <source>
        <dbReference type="ARBA" id="ARBA00070128"/>
    </source>
</evidence>
<evidence type="ECO:0000259" key="15">
    <source>
        <dbReference type="PROSITE" id="PS51194"/>
    </source>
</evidence>
<dbReference type="GO" id="GO:0016787">
    <property type="term" value="F:hydrolase activity"/>
    <property type="evidence" value="ECO:0007669"/>
    <property type="project" value="UniProtKB-KW"/>
</dbReference>
<dbReference type="InterPro" id="IPR036101">
    <property type="entry name" value="CarD-like/TRCF_RID_sf"/>
</dbReference>
<dbReference type="InterPro" id="IPR014001">
    <property type="entry name" value="Helicase_ATP-bd"/>
</dbReference>
<evidence type="ECO:0000256" key="9">
    <source>
        <dbReference type="ARBA" id="ARBA00023204"/>
    </source>
</evidence>
<comment type="similarity">
    <text evidence="11">In the C-terminal section; belongs to the helicase family. RecG subfamily.</text>
</comment>
<evidence type="ECO:0000256" key="10">
    <source>
        <dbReference type="ARBA" id="ARBA00061104"/>
    </source>
</evidence>
<keyword evidence="6" id="KW-0347">Helicase</keyword>
<dbReference type="Gene3D" id="3.90.1150.50">
    <property type="entry name" value="Transcription-repair-coupling factor, D7 domain"/>
    <property type="match status" value="1"/>
</dbReference>
<dbReference type="Gene3D" id="3.30.2060.10">
    <property type="entry name" value="Penicillin-binding protein 1b domain"/>
    <property type="match status" value="1"/>
</dbReference>
<dbReference type="AlphaFoldDB" id="A0A6J4U3G9"/>
<evidence type="ECO:0000256" key="7">
    <source>
        <dbReference type="ARBA" id="ARBA00022840"/>
    </source>
</evidence>
<feature type="non-terminal residue" evidence="16">
    <location>
        <position position="1"/>
    </location>
</feature>
<evidence type="ECO:0000256" key="1">
    <source>
        <dbReference type="ARBA" id="ARBA00004496"/>
    </source>
</evidence>
<dbReference type="Pfam" id="PF00271">
    <property type="entry name" value="Helicase_C"/>
    <property type="match status" value="1"/>
</dbReference>
<dbReference type="GO" id="GO:0005737">
    <property type="term" value="C:cytoplasm"/>
    <property type="evidence" value="ECO:0007669"/>
    <property type="project" value="UniProtKB-SubCell"/>
</dbReference>
<dbReference type="Pfam" id="PF00270">
    <property type="entry name" value="DEAD"/>
    <property type="match status" value="1"/>
</dbReference>
<dbReference type="InterPro" id="IPR005118">
    <property type="entry name" value="TRCF_C"/>
</dbReference>
<accession>A0A6J4U3G9</accession>
<evidence type="ECO:0000256" key="11">
    <source>
        <dbReference type="ARBA" id="ARBA00061399"/>
    </source>
</evidence>
<comment type="subcellular location">
    <subcellularLocation>
        <location evidence="1">Cytoplasm</location>
    </subcellularLocation>
</comment>
<evidence type="ECO:0000256" key="6">
    <source>
        <dbReference type="ARBA" id="ARBA00022806"/>
    </source>
</evidence>
<comment type="similarity">
    <text evidence="10">In the N-terminal section; belongs to the UvrB family.</text>
</comment>
<dbReference type="PANTHER" id="PTHR47964">
    <property type="entry name" value="ATP-DEPENDENT DNA HELICASE HOMOLOG RECG, CHLOROPLASTIC"/>
    <property type="match status" value="1"/>
</dbReference>
<dbReference type="PROSITE" id="PS51192">
    <property type="entry name" value="HELICASE_ATP_BIND_1"/>
    <property type="match status" value="1"/>
</dbReference>
<dbReference type="GO" id="GO:0005524">
    <property type="term" value="F:ATP binding"/>
    <property type="evidence" value="ECO:0007669"/>
    <property type="project" value="UniProtKB-KW"/>
</dbReference>
<keyword evidence="8" id="KW-0238">DNA-binding</keyword>
<keyword evidence="2" id="KW-0963">Cytoplasm</keyword>
<dbReference type="SUPFAM" id="SSF141259">
    <property type="entry name" value="CarD-like"/>
    <property type="match status" value="1"/>
</dbReference>
<dbReference type="HAMAP" id="MF_00969">
    <property type="entry name" value="TRCF"/>
    <property type="match status" value="1"/>
</dbReference>
<dbReference type="Pfam" id="PF02559">
    <property type="entry name" value="CarD_TRCF_RID"/>
    <property type="match status" value="1"/>
</dbReference>
<evidence type="ECO:0000256" key="3">
    <source>
        <dbReference type="ARBA" id="ARBA00022741"/>
    </source>
</evidence>
<dbReference type="InterPro" id="IPR041471">
    <property type="entry name" value="UvrB_inter"/>
</dbReference>
<evidence type="ECO:0000313" key="16">
    <source>
        <dbReference type="EMBL" id="CAA9539947.1"/>
    </source>
</evidence>
<evidence type="ECO:0000256" key="13">
    <source>
        <dbReference type="SAM" id="MobiDB-lite"/>
    </source>
</evidence>
<dbReference type="GO" id="GO:0003684">
    <property type="term" value="F:damaged DNA binding"/>
    <property type="evidence" value="ECO:0007669"/>
    <property type="project" value="InterPro"/>
</dbReference>
<sequence length="1186" mass="132729">AGQGPAPALRHALCRRRVGKGAESALSLAHITNQIATSRQVEEIISRIENDKLAAVADIPESARPAVIAGALEAVGRPALIVTSRQDRAEQLCGSLSEYLPSARSAHLWSAPDAFPYEMLPTDRDASVRRTRELDAMSDTTADPAIWVAPVGGLMQRLMSPDELKQQTRTIRVGHRTTVEDLFTWALTVGYQPGPIVQEQGVIARRGGIVDIYPPGEALPVRIDFFGDDVESIRRFDPHTQRSIERLNAIRLLPPFELPIWRLPEIAAEVAMLDLSPLRDEVREDWQRRIQQINSGVFPDSLDLLSGYLTPQTSTLLDFLPANSVVIIDQPDAVHLAADQLEHQAVELERTFRESGELPADVPLPYVPSESVLHSLTNRTILAIGASDPDQDDAISFDTVSVPPVFAGNMFTLTERLREQLADGWKISIATDQVDRLTEILEERDVYPRKDKRRRDATPAPLPPGTVEIRPSDLTGGWSWATGKLAVWTDLEVFGFRKQVRRSGQRTNVESRTFAQSLQPGEHVVHIDHGIARFSGLIRMDMQGIEREYLLLEYERGDKLYVPVDQSDRVTRYSGGGLNPSLNRLGSGEWVRTKRKVRRAVREMAFELIQLYAHRESGKGFMFPPDSRWDYELAESFPFVETPDQAKAIAAVQSDMESYRPMDRLVCGDVGFGKTEIAIRAAFKAVNAGKQVAVLVPTTVLALQHFTTFRDRLGAFPVRVEMLSRLKSRAEQEQILKDLRDGAVDIVIGTHRLVQKDVQFKDLGLAVLDEEQRFGVRQKEFLKQLRTEIDVLTMSATPIPRTLHLSLSGIRDISMIETAPQARLPIRTFVTAFTDQLAREVILREMERGGQVFVVHNRVHDIDVLAERLRKAVPEARFGIGHGQMDEHVLEEVMLGFIRHDFDVLISTTIIESGVDIPNVNTIIIDNADTLGLTQLYQLRGRVGRSNHRAYAYLLHQPHKHIRGEALERLETIQEATELGAGLRVAMRDLEIRGAGNILGAEQSGHIATVGYELYMRLLSQAVDEVRSGQPALEQGPITLDLPMTALIPEDYVSDTELRLNLYRQIAAVQSLEDVRLLEDELVDRFGDFPEEVEHVFALIRLRIRSAALGIDSVVEREREIVIRPVATSGLDQDRLNRTMGGALKLTPNSVRIRLLGLDMPWRQALDAVLHEIEQANPETMANAAD</sequence>
<keyword evidence="3" id="KW-0547">Nucleotide-binding</keyword>
<dbReference type="Gene3D" id="3.40.50.11180">
    <property type="match status" value="1"/>
</dbReference>
<dbReference type="PROSITE" id="PS51194">
    <property type="entry name" value="HELICASE_CTER"/>
    <property type="match status" value="1"/>
</dbReference>
<dbReference type="GO" id="GO:0003678">
    <property type="term" value="F:DNA helicase activity"/>
    <property type="evidence" value="ECO:0007669"/>
    <property type="project" value="TreeGrafter"/>
</dbReference>
<dbReference type="PANTHER" id="PTHR47964:SF1">
    <property type="entry name" value="ATP-DEPENDENT DNA HELICASE HOMOLOG RECG, CHLOROPLASTIC"/>
    <property type="match status" value="1"/>
</dbReference>
<dbReference type="CDD" id="cd17991">
    <property type="entry name" value="DEXHc_TRCF"/>
    <property type="match status" value="1"/>
</dbReference>
<dbReference type="SMART" id="SM00490">
    <property type="entry name" value="HELICc"/>
    <property type="match status" value="1"/>
</dbReference>
<proteinExistence type="inferred from homology"/>
<dbReference type="Gene3D" id="3.40.50.300">
    <property type="entry name" value="P-loop containing nucleotide triphosphate hydrolases"/>
    <property type="match status" value="2"/>
</dbReference>
<dbReference type="EMBL" id="CADCWI010000004">
    <property type="protein sequence ID" value="CAA9539947.1"/>
    <property type="molecule type" value="Genomic_DNA"/>
</dbReference>
<name>A0A6J4U3G9_9BACT</name>
<evidence type="ECO:0000256" key="5">
    <source>
        <dbReference type="ARBA" id="ARBA00022801"/>
    </source>
</evidence>
<evidence type="ECO:0000259" key="14">
    <source>
        <dbReference type="PROSITE" id="PS51192"/>
    </source>
</evidence>
<dbReference type="Gene3D" id="2.40.10.170">
    <property type="match status" value="1"/>
</dbReference>